<organism evidence="2 3">
    <name type="scientific">Astyanax mexicanus</name>
    <name type="common">Blind cave fish</name>
    <name type="synonym">Astyanax fasciatus mexicanus</name>
    <dbReference type="NCBI Taxonomy" id="7994"/>
    <lineage>
        <taxon>Eukaryota</taxon>
        <taxon>Metazoa</taxon>
        <taxon>Chordata</taxon>
        <taxon>Craniata</taxon>
        <taxon>Vertebrata</taxon>
        <taxon>Euteleostomi</taxon>
        <taxon>Actinopterygii</taxon>
        <taxon>Neopterygii</taxon>
        <taxon>Teleostei</taxon>
        <taxon>Ostariophysi</taxon>
        <taxon>Characiformes</taxon>
        <taxon>Characoidei</taxon>
        <taxon>Acestrorhamphidae</taxon>
        <taxon>Acestrorhamphinae</taxon>
        <taxon>Astyanax</taxon>
    </lineage>
</organism>
<feature type="compositionally biased region" description="Basic and acidic residues" evidence="1">
    <location>
        <begin position="1"/>
        <end position="11"/>
    </location>
</feature>
<feature type="compositionally biased region" description="Acidic residues" evidence="1">
    <location>
        <begin position="12"/>
        <end position="25"/>
    </location>
</feature>
<evidence type="ECO:0000313" key="3">
    <source>
        <dbReference type="Proteomes" id="UP000752171"/>
    </source>
</evidence>
<evidence type="ECO:0000256" key="1">
    <source>
        <dbReference type="SAM" id="MobiDB-lite"/>
    </source>
</evidence>
<protein>
    <submittedName>
        <fullName evidence="2">Uncharacterized protein</fullName>
    </submittedName>
</protein>
<feature type="region of interest" description="Disordered" evidence="1">
    <location>
        <begin position="56"/>
        <end position="77"/>
    </location>
</feature>
<sequence length="77" mass="8208">MDGAPETRSHGEDEEDEENEEEEEAYPSFSLGPALLSPGCLKALVTELRSGGFERARRVTGPAARQDSAPGVEGCSQ</sequence>
<comment type="caution">
    <text evidence="2">The sequence shown here is derived from an EMBL/GenBank/DDBJ whole genome shotgun (WGS) entry which is preliminary data.</text>
</comment>
<accession>A0A8T2MH54</accession>
<gene>
    <name evidence="2" type="ORF">AMEX_G1172</name>
</gene>
<feature type="region of interest" description="Disordered" evidence="1">
    <location>
        <begin position="1"/>
        <end position="33"/>
    </location>
</feature>
<dbReference type="AlphaFoldDB" id="A0A8T2MH54"/>
<name>A0A8T2MH54_ASTMX</name>
<dbReference type="EMBL" id="JAICCE010000001">
    <property type="protein sequence ID" value="KAG9282504.1"/>
    <property type="molecule type" value="Genomic_DNA"/>
</dbReference>
<proteinExistence type="predicted"/>
<dbReference type="Proteomes" id="UP000752171">
    <property type="component" value="Unassembled WGS sequence"/>
</dbReference>
<reference evidence="2 3" key="1">
    <citation type="submission" date="2021-07" db="EMBL/GenBank/DDBJ databases">
        <authorList>
            <person name="Imarazene B."/>
            <person name="Zahm M."/>
            <person name="Klopp C."/>
            <person name="Cabau C."/>
            <person name="Beille S."/>
            <person name="Jouanno E."/>
            <person name="Castinel A."/>
            <person name="Lluch J."/>
            <person name="Gil L."/>
            <person name="Kuchtly C."/>
            <person name="Lopez Roques C."/>
            <person name="Donnadieu C."/>
            <person name="Parrinello H."/>
            <person name="Journot L."/>
            <person name="Du K."/>
            <person name="Schartl M."/>
            <person name="Retaux S."/>
            <person name="Guiguen Y."/>
        </authorList>
    </citation>
    <scope>NUCLEOTIDE SEQUENCE [LARGE SCALE GENOMIC DNA]</scope>
    <source>
        <strain evidence="2">Pach_M1</strain>
        <tissue evidence="2">Testis</tissue>
    </source>
</reference>
<evidence type="ECO:0000313" key="2">
    <source>
        <dbReference type="EMBL" id="KAG9282504.1"/>
    </source>
</evidence>